<dbReference type="PRINTS" id="PR01950">
    <property type="entry name" value="LANCSUPER"/>
</dbReference>
<keyword evidence="5" id="KW-1185">Reference proteome</keyword>
<comment type="similarity">
    <text evidence="1">Belongs to the LanC-like protein family.</text>
</comment>
<feature type="binding site" evidence="3">
    <location>
        <position position="351"/>
    </location>
    <ligand>
        <name>Zn(2+)</name>
        <dbReference type="ChEBI" id="CHEBI:29105"/>
    </ligand>
</feature>
<dbReference type="SMART" id="SM01260">
    <property type="entry name" value="LANC_like"/>
    <property type="match status" value="1"/>
</dbReference>
<dbReference type="InterPro" id="IPR007822">
    <property type="entry name" value="LANC-like"/>
</dbReference>
<dbReference type="PRINTS" id="PR01951">
    <property type="entry name" value="LANCEUKARYTE"/>
</dbReference>
<reference evidence="5" key="1">
    <citation type="journal article" date="2013" name="Genome Biol.">
        <title>Draft genome of the mountain pine beetle, Dendroctonus ponderosae Hopkins, a major forest pest.</title>
        <authorList>
            <person name="Keeling C.I."/>
            <person name="Yuen M.M."/>
            <person name="Liao N.Y."/>
            <person name="Docking T.R."/>
            <person name="Chan S.K."/>
            <person name="Taylor G.A."/>
            <person name="Palmquist D.L."/>
            <person name="Jackman S.D."/>
            <person name="Nguyen A."/>
            <person name="Li M."/>
            <person name="Henderson H."/>
            <person name="Janes J.K."/>
            <person name="Zhao Y."/>
            <person name="Pandoh P."/>
            <person name="Moore R."/>
            <person name="Sperling F.A."/>
            <person name="Huber D.P."/>
            <person name="Birol I."/>
            <person name="Jones S.J."/>
            <person name="Bohlmann J."/>
        </authorList>
    </citation>
    <scope>NUCLEOTIDE SEQUENCE</scope>
</reference>
<dbReference type="Proteomes" id="UP000019118">
    <property type="component" value="Unassembled WGS sequence"/>
</dbReference>
<evidence type="ECO:0000313" key="5">
    <source>
        <dbReference type="Proteomes" id="UP000019118"/>
    </source>
</evidence>
<dbReference type="Pfam" id="PF05147">
    <property type="entry name" value="LANC_like"/>
    <property type="match status" value="1"/>
</dbReference>
<dbReference type="EnsemblMetazoa" id="XM_019906476.1">
    <property type="protein sequence ID" value="XP_019762035.1"/>
    <property type="gene ID" value="LOC109538985"/>
</dbReference>
<evidence type="ECO:0000256" key="3">
    <source>
        <dbReference type="PIRSR" id="PIRSR607822-1"/>
    </source>
</evidence>
<name>A0AAR5PLW9_DENPD</name>
<dbReference type="GO" id="GO:0005886">
    <property type="term" value="C:plasma membrane"/>
    <property type="evidence" value="ECO:0007669"/>
    <property type="project" value="TreeGrafter"/>
</dbReference>
<dbReference type="GO" id="GO:0005975">
    <property type="term" value="P:carbohydrate metabolic process"/>
    <property type="evidence" value="ECO:0007669"/>
    <property type="project" value="InterPro"/>
</dbReference>
<dbReference type="CDD" id="cd04794">
    <property type="entry name" value="euk_LANCL"/>
    <property type="match status" value="1"/>
</dbReference>
<keyword evidence="3" id="KW-0862">Zinc</keyword>
<dbReference type="Gene3D" id="1.50.10.10">
    <property type="match status" value="1"/>
</dbReference>
<dbReference type="GO" id="GO:0046872">
    <property type="term" value="F:metal ion binding"/>
    <property type="evidence" value="ECO:0007669"/>
    <property type="project" value="UniProtKB-KW"/>
</dbReference>
<feature type="binding site" evidence="3">
    <location>
        <position position="304"/>
    </location>
    <ligand>
        <name>Zn(2+)</name>
        <dbReference type="ChEBI" id="CHEBI:29105"/>
    </ligand>
</feature>
<feature type="binding site" evidence="3">
    <location>
        <position position="350"/>
    </location>
    <ligand>
        <name>Zn(2+)</name>
        <dbReference type="ChEBI" id="CHEBI:29105"/>
    </ligand>
</feature>
<protein>
    <recommendedName>
        <fullName evidence="2">LanC-like protein 3 homolog</fullName>
    </recommendedName>
</protein>
<dbReference type="SUPFAM" id="SSF158745">
    <property type="entry name" value="LanC-like"/>
    <property type="match status" value="1"/>
</dbReference>
<sequence>MSLRFKFGRKFSQYLKKDTMGDRLRYFPNPKPVFSPKFGVASIPQEQIRDSLNEMVLRISKEFPATDRNAADGIYLGTAGIGYMFYHVSKHSTFSFNKDIYLQKALQYIQPALKAAQSTKSLKDFPSFILGPAGVYAVAAVLYNSIGDANQSQYFRELYYESSKYCSEPNFLNCGSDELFVGRAGYIMGALWLAKETNTPLRKSDLYSLCKIILASGRKYALSTRSPCPLMYSYYQVEYLGAAHGISSILQSILSVPGYLDENPSDANDIKISIDYLLSIQTPEGNFPAATDDIGHESKLVHWCHGAGGVFYLMAKSYLVFQEEKYLQSCRRMADLIWHKGLLKKGPGICHGVAGNGYVFLIMYRLTSEPQYLYQAICFYQFMESDAFKSNARTPDCPFSLYEGVAGTVCFLADLTDPLSAAFPFSDIF</sequence>
<dbReference type="PANTHER" id="PTHR12736:SF7">
    <property type="entry name" value="LANC-LIKE PROTEIN 3"/>
    <property type="match status" value="1"/>
</dbReference>
<dbReference type="FunFam" id="1.50.10.10:FF:000012">
    <property type="entry name" value="LanC-like protein 3"/>
    <property type="match status" value="1"/>
</dbReference>
<reference evidence="4" key="2">
    <citation type="submission" date="2024-08" db="UniProtKB">
        <authorList>
            <consortium name="EnsemblMetazoa"/>
        </authorList>
    </citation>
    <scope>IDENTIFICATION</scope>
</reference>
<dbReference type="AlphaFoldDB" id="A0AAR5PLW9"/>
<evidence type="ECO:0000256" key="2">
    <source>
        <dbReference type="ARBA" id="ARBA00069999"/>
    </source>
</evidence>
<dbReference type="PANTHER" id="PTHR12736">
    <property type="entry name" value="LANC-LIKE PROTEIN"/>
    <property type="match status" value="1"/>
</dbReference>
<evidence type="ECO:0000313" key="4">
    <source>
        <dbReference type="EnsemblMetazoa" id="XP_019762035.1"/>
    </source>
</evidence>
<organism evidence="4 5">
    <name type="scientific">Dendroctonus ponderosae</name>
    <name type="common">Mountain pine beetle</name>
    <dbReference type="NCBI Taxonomy" id="77166"/>
    <lineage>
        <taxon>Eukaryota</taxon>
        <taxon>Metazoa</taxon>
        <taxon>Ecdysozoa</taxon>
        <taxon>Arthropoda</taxon>
        <taxon>Hexapoda</taxon>
        <taxon>Insecta</taxon>
        <taxon>Pterygota</taxon>
        <taxon>Neoptera</taxon>
        <taxon>Endopterygota</taxon>
        <taxon>Coleoptera</taxon>
        <taxon>Polyphaga</taxon>
        <taxon>Cucujiformia</taxon>
        <taxon>Curculionidae</taxon>
        <taxon>Scolytinae</taxon>
        <taxon>Dendroctonus</taxon>
    </lineage>
</organism>
<dbReference type="InterPro" id="IPR020464">
    <property type="entry name" value="LanC-like_prot_euk"/>
</dbReference>
<dbReference type="GO" id="GO:0031179">
    <property type="term" value="P:peptide modification"/>
    <property type="evidence" value="ECO:0007669"/>
    <property type="project" value="InterPro"/>
</dbReference>
<proteinExistence type="inferred from homology"/>
<accession>A0AAR5PLW9</accession>
<keyword evidence="3" id="KW-0479">Metal-binding</keyword>
<evidence type="ECO:0000256" key="1">
    <source>
        <dbReference type="ARBA" id="ARBA00007179"/>
    </source>
</evidence>
<dbReference type="InterPro" id="IPR012341">
    <property type="entry name" value="6hp_glycosidase-like_sf"/>
</dbReference>
<dbReference type="GeneID" id="109538985"/>